<name>A0ACC2K233_PERAE</name>
<reference evidence="1 2" key="1">
    <citation type="journal article" date="2022" name="Hortic Res">
        <title>A haplotype resolved chromosomal level avocado genome allows analysis of novel avocado genes.</title>
        <authorList>
            <person name="Nath O."/>
            <person name="Fletcher S.J."/>
            <person name="Hayward A."/>
            <person name="Shaw L.M."/>
            <person name="Masouleh A.K."/>
            <person name="Furtado A."/>
            <person name="Henry R.J."/>
            <person name="Mitter N."/>
        </authorList>
    </citation>
    <scope>NUCLEOTIDE SEQUENCE [LARGE SCALE GENOMIC DNA]</scope>
    <source>
        <strain evidence="2">cv. Hass</strain>
    </source>
</reference>
<organism evidence="1 2">
    <name type="scientific">Persea americana</name>
    <name type="common">Avocado</name>
    <dbReference type="NCBI Taxonomy" id="3435"/>
    <lineage>
        <taxon>Eukaryota</taxon>
        <taxon>Viridiplantae</taxon>
        <taxon>Streptophyta</taxon>
        <taxon>Embryophyta</taxon>
        <taxon>Tracheophyta</taxon>
        <taxon>Spermatophyta</taxon>
        <taxon>Magnoliopsida</taxon>
        <taxon>Magnoliidae</taxon>
        <taxon>Laurales</taxon>
        <taxon>Lauraceae</taxon>
        <taxon>Persea</taxon>
    </lineage>
</organism>
<dbReference type="EMBL" id="CM056820">
    <property type="protein sequence ID" value="KAJ8615059.1"/>
    <property type="molecule type" value="Genomic_DNA"/>
</dbReference>
<keyword evidence="2" id="KW-1185">Reference proteome</keyword>
<dbReference type="Proteomes" id="UP001234297">
    <property type="component" value="Chromosome 12"/>
</dbReference>
<evidence type="ECO:0000313" key="1">
    <source>
        <dbReference type="EMBL" id="KAJ8615059.1"/>
    </source>
</evidence>
<accession>A0ACC2K233</accession>
<sequence>MELEPALLFLYLETQRKEMEPEQRIRSSRNLYESKCVGDSLFTHSDIWTNQDVLILEILAFPMSASSQEIVGRTTMNNRSKAHVYFSSGNVSTTMFGLMADCLHQ</sequence>
<protein>
    <submittedName>
        <fullName evidence="1">Uncharacterized protein</fullName>
    </submittedName>
</protein>
<comment type="caution">
    <text evidence="1">The sequence shown here is derived from an EMBL/GenBank/DDBJ whole genome shotgun (WGS) entry which is preliminary data.</text>
</comment>
<gene>
    <name evidence="1" type="ORF">MRB53_034431</name>
</gene>
<proteinExistence type="predicted"/>
<evidence type="ECO:0000313" key="2">
    <source>
        <dbReference type="Proteomes" id="UP001234297"/>
    </source>
</evidence>